<protein>
    <recommendedName>
        <fullName evidence="3">Acetylornithine deacetylase</fullName>
    </recommendedName>
</protein>
<reference evidence="1 2" key="1">
    <citation type="journal article" date="2013" name="ISME J.">
        <title>A metabolic model for members of the genus Tetrasphaera involved in enhanced biological phosphorus removal.</title>
        <authorList>
            <person name="Kristiansen R."/>
            <person name="Nguyen H.T.T."/>
            <person name="Saunders A.M."/>
            <person name="Nielsen J.L."/>
            <person name="Wimmer R."/>
            <person name="Le V.Q."/>
            <person name="McIlroy S.J."/>
            <person name="Petrovski S."/>
            <person name="Seviour R.J."/>
            <person name="Calteau A."/>
            <person name="Nielsen K.L."/>
            <person name="Nielsen P.H."/>
        </authorList>
    </citation>
    <scope>NUCLEOTIDE SEQUENCE [LARGE SCALE GENOMIC DNA]</scope>
    <source>
        <strain evidence="1 2">Ben110</strain>
    </source>
</reference>
<dbReference type="SUPFAM" id="SSF53187">
    <property type="entry name" value="Zn-dependent exopeptidases"/>
    <property type="match status" value="1"/>
</dbReference>
<dbReference type="RefSeq" id="WP_048699662.1">
    <property type="nucleotide sequence ID" value="NZ_HG764815.1"/>
</dbReference>
<evidence type="ECO:0008006" key="3">
    <source>
        <dbReference type="Google" id="ProtNLM"/>
    </source>
</evidence>
<evidence type="ECO:0000313" key="1">
    <source>
        <dbReference type="EMBL" id="CCH74260.1"/>
    </source>
</evidence>
<proteinExistence type="predicted"/>
<organism evidence="1 2">
    <name type="scientific">Nostocoides australiense Ben110</name>
    <dbReference type="NCBI Taxonomy" id="1193182"/>
    <lineage>
        <taxon>Bacteria</taxon>
        <taxon>Bacillati</taxon>
        <taxon>Actinomycetota</taxon>
        <taxon>Actinomycetes</taxon>
        <taxon>Micrococcales</taxon>
        <taxon>Intrasporangiaceae</taxon>
        <taxon>Nostocoides</taxon>
    </lineage>
</organism>
<keyword evidence="2" id="KW-1185">Reference proteome</keyword>
<name>W6JZU5_9MICO</name>
<comment type="caution">
    <text evidence="1">The sequence shown here is derived from an EMBL/GenBank/DDBJ whole genome shotgun (WGS) entry which is preliminary data.</text>
</comment>
<evidence type="ECO:0000313" key="2">
    <source>
        <dbReference type="Proteomes" id="UP000035763"/>
    </source>
</evidence>
<dbReference type="AlphaFoldDB" id="W6JZU5"/>
<dbReference type="STRING" id="1193182.BN11_4130003"/>
<accession>W6JZU5</accession>
<dbReference type="EMBL" id="CAJA01000350">
    <property type="protein sequence ID" value="CCH74260.1"/>
    <property type="molecule type" value="Genomic_DNA"/>
</dbReference>
<dbReference type="Proteomes" id="UP000035763">
    <property type="component" value="Unassembled WGS sequence"/>
</dbReference>
<gene>
    <name evidence="1" type="ORF">BN11_4130003</name>
</gene>
<dbReference type="Gene3D" id="3.40.630.10">
    <property type="entry name" value="Zn peptidases"/>
    <property type="match status" value="1"/>
</dbReference>
<sequence>MTGARPLPAAAPYGSNLRLYLGHGGIPTLQYGPGDVRLAHEPRESVPIQETIDVARSLVAFAATRLGGHR</sequence>